<dbReference type="GO" id="GO:0005615">
    <property type="term" value="C:extracellular space"/>
    <property type="evidence" value="ECO:0007669"/>
    <property type="project" value="TreeGrafter"/>
</dbReference>
<evidence type="ECO:0000256" key="1">
    <source>
        <dbReference type="ARBA" id="ARBA00022460"/>
    </source>
</evidence>
<dbReference type="GeneID" id="108735016"/>
<dbReference type="PANTHER" id="PTHR12236">
    <property type="entry name" value="STRUCTURAL CONTITUENT OF CUTICLE"/>
    <property type="match status" value="1"/>
</dbReference>
<dbReference type="PRINTS" id="PR00947">
    <property type="entry name" value="CUTICLE"/>
</dbReference>
<dbReference type="GO" id="GO:0042302">
    <property type="term" value="F:structural constituent of cuticle"/>
    <property type="evidence" value="ECO:0007669"/>
    <property type="project" value="UniProtKB-UniRule"/>
</dbReference>
<evidence type="ECO:0000256" key="3">
    <source>
        <dbReference type="SAM" id="SignalP"/>
    </source>
</evidence>
<evidence type="ECO:0000313" key="5">
    <source>
        <dbReference type="RefSeq" id="XP_018322303.1"/>
    </source>
</evidence>
<dbReference type="RefSeq" id="XP_018322303.1">
    <property type="nucleotide sequence ID" value="XM_018466801.1"/>
</dbReference>
<protein>
    <submittedName>
        <fullName evidence="5">Cuticle protein 19-like</fullName>
    </submittedName>
</protein>
<keyword evidence="4" id="KW-1185">Reference proteome</keyword>
<feature type="chain" id="PRO_5010732777" evidence="3">
    <location>
        <begin position="18"/>
        <end position="135"/>
    </location>
</feature>
<gene>
    <name evidence="5" type="primary">LOC108735016</name>
</gene>
<feature type="signal peptide" evidence="3">
    <location>
        <begin position="1"/>
        <end position="17"/>
    </location>
</feature>
<proteinExistence type="predicted"/>
<dbReference type="InParanoid" id="A0A1W4WQB0"/>
<evidence type="ECO:0000313" key="4">
    <source>
        <dbReference type="Proteomes" id="UP000192223"/>
    </source>
</evidence>
<dbReference type="PROSITE" id="PS51155">
    <property type="entry name" value="CHIT_BIND_RR_2"/>
    <property type="match status" value="1"/>
</dbReference>
<dbReference type="PANTHER" id="PTHR12236:SF75">
    <property type="entry name" value="CUTICULAR PROTEIN 62BB, ISOFORM A"/>
    <property type="match status" value="1"/>
</dbReference>
<sequence length="135" mass="14695">MFSKIICLLGFAAIARAGLLAAPLLHAAPAVDYYAYPKYEYKYGVADPHTGDHKSQYEVRDGDVVKGQYTVAEPDGTLRIVDYTSDSHNGFNAVVRREGHAIHPQPIAKAYLSAPIIAKPLIAAPLSLGYGHDHY</sequence>
<dbReference type="InterPro" id="IPR000618">
    <property type="entry name" value="Insect_cuticle"/>
</dbReference>
<accession>A0A1W4WQB0</accession>
<dbReference type="STRING" id="224129.A0A1W4WQB0"/>
<dbReference type="GO" id="GO:0031012">
    <property type="term" value="C:extracellular matrix"/>
    <property type="evidence" value="ECO:0007669"/>
    <property type="project" value="TreeGrafter"/>
</dbReference>
<name>A0A1W4WQB0_AGRPL</name>
<dbReference type="AlphaFoldDB" id="A0A1W4WQB0"/>
<dbReference type="Proteomes" id="UP000192223">
    <property type="component" value="Unplaced"/>
</dbReference>
<evidence type="ECO:0000256" key="2">
    <source>
        <dbReference type="PROSITE-ProRule" id="PRU00497"/>
    </source>
</evidence>
<dbReference type="KEGG" id="apln:108735016"/>
<dbReference type="OrthoDB" id="6382835at2759"/>
<dbReference type="InterPro" id="IPR051217">
    <property type="entry name" value="Insect_Cuticle_Struc_Prot"/>
</dbReference>
<organism evidence="4 5">
    <name type="scientific">Agrilus planipennis</name>
    <name type="common">Emerald ash borer</name>
    <name type="synonym">Agrilus marcopoli</name>
    <dbReference type="NCBI Taxonomy" id="224129"/>
    <lineage>
        <taxon>Eukaryota</taxon>
        <taxon>Metazoa</taxon>
        <taxon>Ecdysozoa</taxon>
        <taxon>Arthropoda</taxon>
        <taxon>Hexapoda</taxon>
        <taxon>Insecta</taxon>
        <taxon>Pterygota</taxon>
        <taxon>Neoptera</taxon>
        <taxon>Endopterygota</taxon>
        <taxon>Coleoptera</taxon>
        <taxon>Polyphaga</taxon>
        <taxon>Elateriformia</taxon>
        <taxon>Buprestoidea</taxon>
        <taxon>Buprestidae</taxon>
        <taxon>Agrilinae</taxon>
        <taxon>Agrilus</taxon>
    </lineage>
</organism>
<keyword evidence="1 2" id="KW-0193">Cuticle</keyword>
<reference evidence="5" key="1">
    <citation type="submission" date="2025-08" db="UniProtKB">
        <authorList>
            <consortium name="RefSeq"/>
        </authorList>
    </citation>
    <scope>IDENTIFICATION</scope>
    <source>
        <tissue evidence="5">Entire body</tissue>
    </source>
</reference>
<dbReference type="Pfam" id="PF00379">
    <property type="entry name" value="Chitin_bind_4"/>
    <property type="match status" value="1"/>
</dbReference>
<keyword evidence="3" id="KW-0732">Signal</keyword>